<sequence>MMIMLLLAATGFLGIVNAQTETDGSIGMNGSCEYDEPWQAACDAVPRDDSIGWFDELYIRLAFDGSKQPQDFGVNAVAGGQATMNLGLPLLRQAGIGIQAGTSITATSNAVRVYELVGETTGRTQSFTTLGLFQRLDSGWAWGVVHDFLHEDYYDDFNLGQWRIRSTYDLNDYNQIGVTAMLRSYDDIGTFGAATNVRLKSIDQLQFAWRHYWQSSAQTAIWVGLADEHSEDNAVTGFAPAKDESFLFGADVLMPLTPSLAIFGETNIITPIDTGTVDAYLGIQWYPGSRAYSARRGRYSPLFEVASPVSMAADLIRL</sequence>
<dbReference type="Proteomes" id="UP001239462">
    <property type="component" value="Unassembled WGS sequence"/>
</dbReference>
<feature type="signal peptide" evidence="1">
    <location>
        <begin position="1"/>
        <end position="18"/>
    </location>
</feature>
<dbReference type="RefSeq" id="WP_289161945.1">
    <property type="nucleotide sequence ID" value="NZ_JASZZN010000001.1"/>
</dbReference>
<dbReference type="InterPro" id="IPR046607">
    <property type="entry name" value="DUF6666"/>
</dbReference>
<dbReference type="Pfam" id="PF20371">
    <property type="entry name" value="DUF6666"/>
    <property type="match status" value="1"/>
</dbReference>
<keyword evidence="3" id="KW-1185">Reference proteome</keyword>
<dbReference type="EMBL" id="JASZZN010000001">
    <property type="protein sequence ID" value="MDM4014183.1"/>
    <property type="molecule type" value="Genomic_DNA"/>
</dbReference>
<protein>
    <recommendedName>
        <fullName evidence="4">Porin</fullName>
    </recommendedName>
</protein>
<evidence type="ECO:0000313" key="2">
    <source>
        <dbReference type="EMBL" id="MDM4014183.1"/>
    </source>
</evidence>
<evidence type="ECO:0000256" key="1">
    <source>
        <dbReference type="SAM" id="SignalP"/>
    </source>
</evidence>
<name>A0ABT7PCV8_9BACT</name>
<accession>A0ABT7PCV8</accession>
<evidence type="ECO:0008006" key="4">
    <source>
        <dbReference type="Google" id="ProtNLM"/>
    </source>
</evidence>
<feature type="chain" id="PRO_5045998232" description="Porin" evidence="1">
    <location>
        <begin position="19"/>
        <end position="318"/>
    </location>
</feature>
<evidence type="ECO:0000313" key="3">
    <source>
        <dbReference type="Proteomes" id="UP001239462"/>
    </source>
</evidence>
<organism evidence="2 3">
    <name type="scientific">Roseiconus lacunae</name>
    <dbReference type="NCBI Taxonomy" id="2605694"/>
    <lineage>
        <taxon>Bacteria</taxon>
        <taxon>Pseudomonadati</taxon>
        <taxon>Planctomycetota</taxon>
        <taxon>Planctomycetia</taxon>
        <taxon>Pirellulales</taxon>
        <taxon>Pirellulaceae</taxon>
        <taxon>Roseiconus</taxon>
    </lineage>
</organism>
<keyword evidence="1" id="KW-0732">Signal</keyword>
<gene>
    <name evidence="2" type="ORF">QTN89_01990</name>
</gene>
<comment type="caution">
    <text evidence="2">The sequence shown here is derived from an EMBL/GenBank/DDBJ whole genome shotgun (WGS) entry which is preliminary data.</text>
</comment>
<reference evidence="2 3" key="1">
    <citation type="submission" date="2023-06" db="EMBL/GenBank/DDBJ databases">
        <title>Roseiconus lacunae JC819 isolated from Gulf of Mannar region, Tamil Nadu.</title>
        <authorList>
            <person name="Pk S."/>
            <person name="Ch S."/>
            <person name="Ch V.R."/>
        </authorList>
    </citation>
    <scope>NUCLEOTIDE SEQUENCE [LARGE SCALE GENOMIC DNA]</scope>
    <source>
        <strain evidence="2 3">JC819</strain>
    </source>
</reference>
<proteinExistence type="predicted"/>